<proteinExistence type="predicted"/>
<sequence>MATHGWKVAGIRAVGLATGFEQCGFFGGDMGSLPSSEKGRAEKEQGGQRCGEIWSGECCVELPSRCAIWFQFGSLFPDSIIHVPCESWMCYLAFIHVPVSTA</sequence>
<evidence type="ECO:0000313" key="1">
    <source>
        <dbReference type="EMBL" id="BAD37841.1"/>
    </source>
</evidence>
<dbReference type="Proteomes" id="UP000000763">
    <property type="component" value="Chromosome 6"/>
</dbReference>
<organism evidence="1 2">
    <name type="scientific">Oryza sativa subsp. japonica</name>
    <name type="common">Rice</name>
    <dbReference type="NCBI Taxonomy" id="39947"/>
    <lineage>
        <taxon>Eukaryota</taxon>
        <taxon>Viridiplantae</taxon>
        <taxon>Streptophyta</taxon>
        <taxon>Embryophyta</taxon>
        <taxon>Tracheophyta</taxon>
        <taxon>Spermatophyta</taxon>
        <taxon>Magnoliopsida</taxon>
        <taxon>Liliopsida</taxon>
        <taxon>Poales</taxon>
        <taxon>Poaceae</taxon>
        <taxon>BOP clade</taxon>
        <taxon>Oryzoideae</taxon>
        <taxon>Oryzeae</taxon>
        <taxon>Oryzinae</taxon>
        <taxon>Oryza</taxon>
        <taxon>Oryza sativa</taxon>
    </lineage>
</organism>
<gene>
    <name evidence="1" type="primary">OSJNBa0001B11.10</name>
</gene>
<evidence type="ECO:0000313" key="2">
    <source>
        <dbReference type="Proteomes" id="UP000000763"/>
    </source>
</evidence>
<reference evidence="2" key="2">
    <citation type="journal article" date="2008" name="Nucleic Acids Res.">
        <title>The rice annotation project database (RAP-DB): 2008 update.</title>
        <authorList>
            <consortium name="The rice annotation project (RAP)"/>
        </authorList>
    </citation>
    <scope>GENOME REANNOTATION</scope>
    <source>
        <strain evidence="2">cv. Nipponbare</strain>
    </source>
</reference>
<reference evidence="2" key="1">
    <citation type="journal article" date="2005" name="Nature">
        <title>The map-based sequence of the rice genome.</title>
        <authorList>
            <consortium name="International rice genome sequencing project (IRGSP)"/>
            <person name="Matsumoto T."/>
            <person name="Wu J."/>
            <person name="Kanamori H."/>
            <person name="Katayose Y."/>
            <person name="Fujisawa M."/>
            <person name="Namiki N."/>
            <person name="Mizuno H."/>
            <person name="Yamamoto K."/>
            <person name="Antonio B.A."/>
            <person name="Baba T."/>
            <person name="Sakata K."/>
            <person name="Nagamura Y."/>
            <person name="Aoki H."/>
            <person name="Arikawa K."/>
            <person name="Arita K."/>
            <person name="Bito T."/>
            <person name="Chiden Y."/>
            <person name="Fujitsuka N."/>
            <person name="Fukunaka R."/>
            <person name="Hamada M."/>
            <person name="Harada C."/>
            <person name="Hayashi A."/>
            <person name="Hijishita S."/>
            <person name="Honda M."/>
            <person name="Hosokawa S."/>
            <person name="Ichikawa Y."/>
            <person name="Idonuma A."/>
            <person name="Iijima M."/>
            <person name="Ikeda M."/>
            <person name="Ikeno M."/>
            <person name="Ito K."/>
            <person name="Ito S."/>
            <person name="Ito T."/>
            <person name="Ito Y."/>
            <person name="Ito Y."/>
            <person name="Iwabuchi A."/>
            <person name="Kamiya K."/>
            <person name="Karasawa W."/>
            <person name="Kurita K."/>
            <person name="Katagiri S."/>
            <person name="Kikuta A."/>
            <person name="Kobayashi H."/>
            <person name="Kobayashi N."/>
            <person name="Machita K."/>
            <person name="Maehara T."/>
            <person name="Masukawa M."/>
            <person name="Mizubayashi T."/>
            <person name="Mukai Y."/>
            <person name="Nagasaki H."/>
            <person name="Nagata Y."/>
            <person name="Naito S."/>
            <person name="Nakashima M."/>
            <person name="Nakama Y."/>
            <person name="Nakamichi Y."/>
            <person name="Nakamura M."/>
            <person name="Meguro A."/>
            <person name="Negishi M."/>
            <person name="Ohta I."/>
            <person name="Ohta T."/>
            <person name="Okamoto M."/>
            <person name="Ono N."/>
            <person name="Saji S."/>
            <person name="Sakaguchi M."/>
            <person name="Sakai K."/>
            <person name="Shibata M."/>
            <person name="Shimokawa T."/>
            <person name="Song J."/>
            <person name="Takazaki Y."/>
            <person name="Terasawa K."/>
            <person name="Tsugane M."/>
            <person name="Tsuji K."/>
            <person name="Ueda S."/>
            <person name="Waki K."/>
            <person name="Yamagata H."/>
            <person name="Yamamoto M."/>
            <person name="Yamamoto S."/>
            <person name="Yamane H."/>
            <person name="Yoshiki S."/>
            <person name="Yoshihara R."/>
            <person name="Yukawa K."/>
            <person name="Zhong H."/>
            <person name="Yano M."/>
            <person name="Yuan Q."/>
            <person name="Ouyang S."/>
            <person name="Liu J."/>
            <person name="Jones K.M."/>
            <person name="Gansberger K."/>
            <person name="Moffat K."/>
            <person name="Hill J."/>
            <person name="Bera J."/>
            <person name="Fadrosh D."/>
            <person name="Jin S."/>
            <person name="Johri S."/>
            <person name="Kim M."/>
            <person name="Overton L."/>
            <person name="Reardon M."/>
            <person name="Tsitrin T."/>
            <person name="Vuong H."/>
            <person name="Weaver B."/>
            <person name="Ciecko A."/>
            <person name="Tallon L."/>
            <person name="Jackson J."/>
            <person name="Pai G."/>
            <person name="Aken S.V."/>
            <person name="Utterback T."/>
            <person name="Reidmuller S."/>
            <person name="Feldblyum T."/>
            <person name="Hsiao J."/>
            <person name="Zismann V."/>
            <person name="Iobst S."/>
            <person name="de Vazeille A.R."/>
            <person name="Buell C.R."/>
            <person name="Ying K."/>
            <person name="Li Y."/>
            <person name="Lu T."/>
            <person name="Huang Y."/>
            <person name="Zhao Q."/>
            <person name="Feng Q."/>
            <person name="Zhang L."/>
            <person name="Zhu J."/>
            <person name="Weng Q."/>
            <person name="Mu J."/>
            <person name="Lu Y."/>
            <person name="Fan D."/>
            <person name="Liu Y."/>
            <person name="Guan J."/>
            <person name="Zhang Y."/>
            <person name="Yu S."/>
            <person name="Liu X."/>
            <person name="Zhang Y."/>
            <person name="Hong G."/>
            <person name="Han B."/>
            <person name="Choisne N."/>
            <person name="Demange N."/>
            <person name="Orjeda G."/>
            <person name="Samain S."/>
            <person name="Cattolico L."/>
            <person name="Pelletier E."/>
            <person name="Couloux A."/>
            <person name="Segurens B."/>
            <person name="Wincker P."/>
            <person name="D'Hont A."/>
            <person name="Scarpelli C."/>
            <person name="Weissenbach J."/>
            <person name="Salanoubat M."/>
            <person name="Quetier F."/>
            <person name="Yu Y."/>
            <person name="Kim H.R."/>
            <person name="Rambo T."/>
            <person name="Currie J."/>
            <person name="Collura K."/>
            <person name="Luo M."/>
            <person name="Yang T."/>
            <person name="Ammiraju J.S.S."/>
            <person name="Engler F."/>
            <person name="Soderlund C."/>
            <person name="Wing R.A."/>
            <person name="Palmer L.E."/>
            <person name="de la Bastide M."/>
            <person name="Spiegel L."/>
            <person name="Nascimento L."/>
            <person name="Zutavern T."/>
            <person name="O'Shaughnessy A."/>
            <person name="Dike S."/>
            <person name="Dedhia N."/>
            <person name="Preston R."/>
            <person name="Balija V."/>
            <person name="McCombie W.R."/>
            <person name="Chow T."/>
            <person name="Chen H."/>
            <person name="Chung M."/>
            <person name="Chen C."/>
            <person name="Shaw J."/>
            <person name="Wu H."/>
            <person name="Hsiao K."/>
            <person name="Chao Y."/>
            <person name="Chu M."/>
            <person name="Cheng C."/>
            <person name="Hour A."/>
            <person name="Lee P."/>
            <person name="Lin S."/>
            <person name="Lin Y."/>
            <person name="Liou J."/>
            <person name="Liu S."/>
            <person name="Hsing Y."/>
            <person name="Raghuvanshi S."/>
            <person name="Mohanty A."/>
            <person name="Bharti A.K."/>
            <person name="Gaur A."/>
            <person name="Gupta V."/>
            <person name="Kumar D."/>
            <person name="Ravi V."/>
            <person name="Vij S."/>
            <person name="Kapur A."/>
            <person name="Khurana P."/>
            <person name="Khurana P."/>
            <person name="Khurana J.P."/>
            <person name="Tyagi A.K."/>
            <person name="Gaikwad K."/>
            <person name="Singh A."/>
            <person name="Dalal V."/>
            <person name="Srivastava S."/>
            <person name="Dixit A."/>
            <person name="Pal A.K."/>
            <person name="Ghazi I.A."/>
            <person name="Yadav M."/>
            <person name="Pandit A."/>
            <person name="Bhargava A."/>
            <person name="Sureshbabu K."/>
            <person name="Batra K."/>
            <person name="Sharma T.R."/>
            <person name="Mohapatra T."/>
            <person name="Singh N.K."/>
            <person name="Messing J."/>
            <person name="Nelson A.B."/>
            <person name="Fuks G."/>
            <person name="Kavchok S."/>
            <person name="Keizer G."/>
            <person name="Linton E."/>
            <person name="Llaca V."/>
            <person name="Song R."/>
            <person name="Tanyolac B."/>
            <person name="Young S."/>
            <person name="Ho-Il K."/>
            <person name="Hahn J.H."/>
            <person name="Sangsakoo G."/>
            <person name="Vanavichit A."/>
            <person name="de Mattos Luiz.A.T."/>
            <person name="Zimmer P.D."/>
            <person name="Malone G."/>
            <person name="Dellagostin O."/>
            <person name="de Oliveira A.C."/>
            <person name="Bevan M."/>
            <person name="Bancroft I."/>
            <person name="Minx P."/>
            <person name="Cordum H."/>
            <person name="Wilson R."/>
            <person name="Cheng Z."/>
            <person name="Jin W."/>
            <person name="Jiang J."/>
            <person name="Leong S.A."/>
            <person name="Iwama H."/>
            <person name="Gojobori T."/>
            <person name="Itoh T."/>
            <person name="Niimura Y."/>
            <person name="Fujii Y."/>
            <person name="Habara T."/>
            <person name="Sakai H."/>
            <person name="Sato Y."/>
            <person name="Wilson G."/>
            <person name="Kumar K."/>
            <person name="McCouch S."/>
            <person name="Juretic N."/>
            <person name="Hoen D."/>
            <person name="Wright S."/>
            <person name="Bruskiewich R."/>
            <person name="Bureau T."/>
            <person name="Miyao A."/>
            <person name="Hirochika H."/>
            <person name="Nishikawa T."/>
            <person name="Kadowaki K."/>
            <person name="Sugiura M."/>
            <person name="Burr B."/>
            <person name="Sasaki T."/>
        </authorList>
    </citation>
    <scope>NUCLEOTIDE SEQUENCE [LARGE SCALE GENOMIC DNA]</scope>
    <source>
        <strain evidence="2">cv. Nipponbare</strain>
    </source>
</reference>
<accession>Q67VH8</accession>
<dbReference type="AlphaFoldDB" id="Q67VH8"/>
<dbReference type="EMBL" id="AP004862">
    <property type="protein sequence ID" value="BAD37841.1"/>
    <property type="molecule type" value="Genomic_DNA"/>
</dbReference>
<protein>
    <submittedName>
        <fullName evidence="1">Uncharacterized protein</fullName>
    </submittedName>
</protein>
<name>Q67VH8_ORYSJ</name>